<dbReference type="EMBL" id="JXJN01002689">
    <property type="status" value="NOT_ANNOTATED_CDS"/>
    <property type="molecule type" value="Genomic_DNA"/>
</dbReference>
<dbReference type="Proteomes" id="UP000092460">
    <property type="component" value="Unassembled WGS sequence"/>
</dbReference>
<accession>A0A1B0AS80</accession>
<dbReference type="EMBL" id="JXJN01002691">
    <property type="status" value="NOT_ANNOTATED_CDS"/>
    <property type="molecule type" value="Genomic_DNA"/>
</dbReference>
<organism evidence="1 2">
    <name type="scientific">Glossina palpalis gambiensis</name>
    <dbReference type="NCBI Taxonomy" id="67801"/>
    <lineage>
        <taxon>Eukaryota</taxon>
        <taxon>Metazoa</taxon>
        <taxon>Ecdysozoa</taxon>
        <taxon>Arthropoda</taxon>
        <taxon>Hexapoda</taxon>
        <taxon>Insecta</taxon>
        <taxon>Pterygota</taxon>
        <taxon>Neoptera</taxon>
        <taxon>Endopterygota</taxon>
        <taxon>Diptera</taxon>
        <taxon>Brachycera</taxon>
        <taxon>Muscomorpha</taxon>
        <taxon>Hippoboscoidea</taxon>
        <taxon>Glossinidae</taxon>
        <taxon>Glossina</taxon>
    </lineage>
</organism>
<dbReference type="VEuPathDB" id="VectorBase:GPPI006653"/>
<protein>
    <submittedName>
        <fullName evidence="1">Uncharacterized protein</fullName>
    </submittedName>
</protein>
<evidence type="ECO:0000313" key="1">
    <source>
        <dbReference type="EnsemblMetazoa" id="GPPI006653-PA"/>
    </source>
</evidence>
<dbReference type="AlphaFoldDB" id="A0A1B0AS80"/>
<name>A0A1B0AS80_9MUSC</name>
<sequence length="105" mass="11656">MPLVTMHVPSHLKFNSRKSSKNVVDLSNVTCAVKFATNQVSGRNCAYKLTLLSKLLWLLNGFKNYVYCHQWRTAGRESAVIGDLTAQSCERPGGELPVNCSNIVK</sequence>
<proteinExistence type="predicted"/>
<dbReference type="EMBL" id="JXJN01002690">
    <property type="status" value="NOT_ANNOTATED_CDS"/>
    <property type="molecule type" value="Genomic_DNA"/>
</dbReference>
<keyword evidence="2" id="KW-1185">Reference proteome</keyword>
<reference evidence="1" key="2">
    <citation type="submission" date="2020-05" db="UniProtKB">
        <authorList>
            <consortium name="EnsemblMetazoa"/>
        </authorList>
    </citation>
    <scope>IDENTIFICATION</scope>
    <source>
        <strain evidence="1">IAEA</strain>
    </source>
</reference>
<dbReference type="EMBL" id="JXJN01002688">
    <property type="status" value="NOT_ANNOTATED_CDS"/>
    <property type="molecule type" value="Genomic_DNA"/>
</dbReference>
<dbReference type="EnsemblMetazoa" id="GPPI006653-RA">
    <property type="protein sequence ID" value="GPPI006653-PA"/>
    <property type="gene ID" value="GPPI006653"/>
</dbReference>
<reference evidence="2" key="1">
    <citation type="submission" date="2015-01" db="EMBL/GenBank/DDBJ databases">
        <authorList>
            <person name="Aksoy S."/>
            <person name="Warren W."/>
            <person name="Wilson R.K."/>
        </authorList>
    </citation>
    <scope>NUCLEOTIDE SEQUENCE [LARGE SCALE GENOMIC DNA]</scope>
    <source>
        <strain evidence="2">IAEA</strain>
    </source>
</reference>
<evidence type="ECO:0000313" key="2">
    <source>
        <dbReference type="Proteomes" id="UP000092460"/>
    </source>
</evidence>